<dbReference type="GO" id="GO:0016042">
    <property type="term" value="P:lipid catabolic process"/>
    <property type="evidence" value="ECO:0007669"/>
    <property type="project" value="UniProtKB-UniRule"/>
</dbReference>
<dbReference type="InterPro" id="IPR002641">
    <property type="entry name" value="PNPLA_dom"/>
</dbReference>
<organism evidence="7 8">
    <name type="scientific">Heliophilum fasciatum</name>
    <dbReference type="NCBI Taxonomy" id="35700"/>
    <lineage>
        <taxon>Bacteria</taxon>
        <taxon>Bacillati</taxon>
        <taxon>Bacillota</taxon>
        <taxon>Clostridia</taxon>
        <taxon>Eubacteriales</taxon>
        <taxon>Heliobacteriaceae</taxon>
        <taxon>Heliophilum</taxon>
    </lineage>
</organism>
<accession>A0A4R2S1B9</accession>
<dbReference type="EMBL" id="SLXT01000001">
    <property type="protein sequence ID" value="TCP68987.1"/>
    <property type="molecule type" value="Genomic_DNA"/>
</dbReference>
<name>A0A4R2S1B9_9FIRM</name>
<reference evidence="7 8" key="1">
    <citation type="submission" date="2019-03" db="EMBL/GenBank/DDBJ databases">
        <title>Genomic Encyclopedia of Type Strains, Phase IV (KMG-IV): sequencing the most valuable type-strain genomes for metagenomic binning, comparative biology and taxonomic classification.</title>
        <authorList>
            <person name="Goeker M."/>
        </authorList>
    </citation>
    <scope>NUCLEOTIDE SEQUENCE [LARGE SCALE GENOMIC DNA]</scope>
    <source>
        <strain evidence="7 8">DSM 11170</strain>
    </source>
</reference>
<dbReference type="InterPro" id="IPR016035">
    <property type="entry name" value="Acyl_Trfase/lysoPLipase"/>
</dbReference>
<evidence type="ECO:0000256" key="5">
    <source>
        <dbReference type="SAM" id="MobiDB-lite"/>
    </source>
</evidence>
<sequence>MDRQVILMKWALILSGGGSRGAAHVGVIKALEEARLRPSLVIGVSAGSYVAALYGTGAGAADMVKIAQSLSQAALFDFDWRWAWQAARNLGQKLLGHPNSHLWPELPSGVLRGRRLEQFFTDQWGEQTLDQTDPPTVITATDLISGYAICFTPRDLLPKYPIPYRQFISAVPIAQAARSSCSLPGVFQPFPLGDLLLVDGAVRNNMPADVARALGADLVISVNLRNPGQPVPAPANLITTMVRSTEILGYEVDLCTTQTSTDLLIEPHLDDMGLFDFASFDAAIQAGYRATVDSLPALHRLLHSETVSPTSSSEPPSPFPPAPAHSTINGIRLQITSAPPPAPTTPFPALSSPAKRK</sequence>
<feature type="short sequence motif" description="GXGXXG" evidence="4">
    <location>
        <begin position="16"/>
        <end position="21"/>
    </location>
</feature>
<dbReference type="PANTHER" id="PTHR14226">
    <property type="entry name" value="NEUROPATHY TARGET ESTERASE/SWISS CHEESE D.MELANOGASTER"/>
    <property type="match status" value="1"/>
</dbReference>
<dbReference type="Gene3D" id="3.40.1090.10">
    <property type="entry name" value="Cytosolic phospholipase A2 catalytic domain"/>
    <property type="match status" value="2"/>
</dbReference>
<keyword evidence="3 4" id="KW-0443">Lipid metabolism</keyword>
<evidence type="ECO:0000313" key="7">
    <source>
        <dbReference type="EMBL" id="TCP68987.1"/>
    </source>
</evidence>
<dbReference type="InterPro" id="IPR050301">
    <property type="entry name" value="NTE"/>
</dbReference>
<keyword evidence="2 4" id="KW-0442">Lipid degradation</keyword>
<dbReference type="PANTHER" id="PTHR14226:SF29">
    <property type="entry name" value="NEUROPATHY TARGET ESTERASE SWS"/>
    <property type="match status" value="1"/>
</dbReference>
<keyword evidence="1 4" id="KW-0378">Hydrolase</keyword>
<evidence type="ECO:0000256" key="3">
    <source>
        <dbReference type="ARBA" id="ARBA00023098"/>
    </source>
</evidence>
<dbReference type="SUPFAM" id="SSF52151">
    <property type="entry name" value="FabD/lysophospholipase-like"/>
    <property type="match status" value="1"/>
</dbReference>
<dbReference type="Proteomes" id="UP000294813">
    <property type="component" value="Unassembled WGS sequence"/>
</dbReference>
<gene>
    <name evidence="7" type="ORF">EDD73_101155</name>
</gene>
<dbReference type="PROSITE" id="PS51635">
    <property type="entry name" value="PNPLA"/>
    <property type="match status" value="1"/>
</dbReference>
<proteinExistence type="predicted"/>
<feature type="active site" description="Proton acceptor" evidence="4">
    <location>
        <position position="199"/>
    </location>
</feature>
<evidence type="ECO:0000256" key="1">
    <source>
        <dbReference type="ARBA" id="ARBA00022801"/>
    </source>
</evidence>
<feature type="region of interest" description="Disordered" evidence="5">
    <location>
        <begin position="306"/>
        <end position="357"/>
    </location>
</feature>
<dbReference type="Pfam" id="PF01734">
    <property type="entry name" value="Patatin"/>
    <property type="match status" value="1"/>
</dbReference>
<feature type="compositionally biased region" description="Low complexity" evidence="5">
    <location>
        <begin position="347"/>
        <end position="357"/>
    </location>
</feature>
<dbReference type="AlphaFoldDB" id="A0A4R2S1B9"/>
<feature type="active site" description="Nucleophile" evidence="4">
    <location>
        <position position="45"/>
    </location>
</feature>
<evidence type="ECO:0000313" key="8">
    <source>
        <dbReference type="Proteomes" id="UP000294813"/>
    </source>
</evidence>
<dbReference type="GO" id="GO:0016787">
    <property type="term" value="F:hydrolase activity"/>
    <property type="evidence" value="ECO:0007669"/>
    <property type="project" value="UniProtKB-UniRule"/>
</dbReference>
<dbReference type="OrthoDB" id="9770965at2"/>
<evidence type="ECO:0000256" key="2">
    <source>
        <dbReference type="ARBA" id="ARBA00022963"/>
    </source>
</evidence>
<comment type="caution">
    <text evidence="7">The sequence shown here is derived from an EMBL/GenBank/DDBJ whole genome shotgun (WGS) entry which is preliminary data.</text>
</comment>
<feature type="domain" description="PNPLA" evidence="6">
    <location>
        <begin position="12"/>
        <end position="212"/>
    </location>
</feature>
<evidence type="ECO:0000256" key="4">
    <source>
        <dbReference type="PROSITE-ProRule" id="PRU01161"/>
    </source>
</evidence>
<protein>
    <submittedName>
        <fullName evidence="7">NTE family protein</fullName>
    </submittedName>
</protein>
<evidence type="ECO:0000259" key="6">
    <source>
        <dbReference type="PROSITE" id="PS51635"/>
    </source>
</evidence>
<keyword evidence="8" id="KW-1185">Reference proteome</keyword>
<feature type="short sequence motif" description="DGA/G" evidence="4">
    <location>
        <begin position="199"/>
        <end position="201"/>
    </location>
</feature>
<feature type="short sequence motif" description="GXSXG" evidence="4">
    <location>
        <begin position="43"/>
        <end position="47"/>
    </location>
</feature>